<evidence type="ECO:0000313" key="3">
    <source>
        <dbReference type="Proteomes" id="UP001362999"/>
    </source>
</evidence>
<evidence type="ECO:0000256" key="1">
    <source>
        <dbReference type="SAM" id="MobiDB-lite"/>
    </source>
</evidence>
<organism evidence="2 3">
    <name type="scientific">Favolaschia claudopus</name>
    <dbReference type="NCBI Taxonomy" id="2862362"/>
    <lineage>
        <taxon>Eukaryota</taxon>
        <taxon>Fungi</taxon>
        <taxon>Dikarya</taxon>
        <taxon>Basidiomycota</taxon>
        <taxon>Agaricomycotina</taxon>
        <taxon>Agaricomycetes</taxon>
        <taxon>Agaricomycetidae</taxon>
        <taxon>Agaricales</taxon>
        <taxon>Marasmiineae</taxon>
        <taxon>Mycenaceae</taxon>
        <taxon>Favolaschia</taxon>
    </lineage>
</organism>
<feature type="region of interest" description="Disordered" evidence="1">
    <location>
        <begin position="41"/>
        <end position="65"/>
    </location>
</feature>
<gene>
    <name evidence="2" type="ORF">R3P38DRAFT_2788581</name>
</gene>
<protein>
    <submittedName>
        <fullName evidence="2">Uncharacterized protein</fullName>
    </submittedName>
</protein>
<accession>A0AAW0ALE1</accession>
<proteinExistence type="predicted"/>
<dbReference type="AlphaFoldDB" id="A0AAW0ALE1"/>
<reference evidence="2 3" key="1">
    <citation type="journal article" date="2024" name="J Genomics">
        <title>Draft genome sequencing and assembly of Favolaschia claudopus CIRM-BRFM 2984 isolated from oak limbs.</title>
        <authorList>
            <person name="Navarro D."/>
            <person name="Drula E."/>
            <person name="Chaduli D."/>
            <person name="Cazenave R."/>
            <person name="Ahrendt S."/>
            <person name="Wang J."/>
            <person name="Lipzen A."/>
            <person name="Daum C."/>
            <person name="Barry K."/>
            <person name="Grigoriev I.V."/>
            <person name="Favel A."/>
            <person name="Rosso M.N."/>
            <person name="Martin F."/>
        </authorList>
    </citation>
    <scope>NUCLEOTIDE SEQUENCE [LARGE SCALE GENOMIC DNA]</scope>
    <source>
        <strain evidence="2 3">CIRM-BRFM 2984</strain>
    </source>
</reference>
<sequence length="197" mass="23143">MWSPNSSSCGRQLVTSTSILFCTLWAVQNYLSKSQKWFKTEAQQTQSSSRKSSKSAESGLPPSRSLEALRLKRAKYREKNRELLAEKSRVYMAKRRSRLKADPEAQGKYEVAAKNARRKYEASHQDFRAWRRKVVSLDRNYAAPNPQEEPRDYQFEWALYQEKAANELRERVVRARIAEEEEELRALRARVPNRRQS</sequence>
<dbReference type="EMBL" id="JAWWNJ010000060">
    <property type="protein sequence ID" value="KAK7013204.1"/>
    <property type="molecule type" value="Genomic_DNA"/>
</dbReference>
<name>A0AAW0ALE1_9AGAR</name>
<evidence type="ECO:0000313" key="2">
    <source>
        <dbReference type="EMBL" id="KAK7013204.1"/>
    </source>
</evidence>
<keyword evidence="3" id="KW-1185">Reference proteome</keyword>
<dbReference type="Proteomes" id="UP001362999">
    <property type="component" value="Unassembled WGS sequence"/>
</dbReference>
<comment type="caution">
    <text evidence="2">The sequence shown here is derived from an EMBL/GenBank/DDBJ whole genome shotgun (WGS) entry which is preliminary data.</text>
</comment>